<dbReference type="Gene3D" id="1.10.1900.20">
    <property type="entry name" value="Ribosomal protein L20"/>
    <property type="match status" value="1"/>
</dbReference>
<evidence type="ECO:0000256" key="3">
    <source>
        <dbReference type="ARBA" id="ARBA00023274"/>
    </source>
</evidence>
<dbReference type="AlphaFoldDB" id="A0A1F4XJP0"/>
<evidence type="ECO:0000313" key="8">
    <source>
        <dbReference type="Proteomes" id="UP000177614"/>
    </source>
</evidence>
<protein>
    <recommendedName>
        <fullName evidence="4 5">Large ribosomal subunit protein bL20</fullName>
    </recommendedName>
</protein>
<keyword evidence="5 6" id="KW-0699">rRNA-binding</keyword>
<dbReference type="EMBL" id="MEWR01000014">
    <property type="protein sequence ID" value="OGC81922.1"/>
    <property type="molecule type" value="Genomic_DNA"/>
</dbReference>
<dbReference type="InterPro" id="IPR035566">
    <property type="entry name" value="Ribosomal_protein_bL20_C"/>
</dbReference>
<dbReference type="GO" id="GO:0006412">
    <property type="term" value="P:translation"/>
    <property type="evidence" value="ECO:0007669"/>
    <property type="project" value="InterPro"/>
</dbReference>
<keyword evidence="3 5" id="KW-0687">Ribonucleoprotein</keyword>
<dbReference type="PRINTS" id="PR00062">
    <property type="entry name" value="RIBOSOMALL20"/>
</dbReference>
<proteinExistence type="inferred from homology"/>
<evidence type="ECO:0000256" key="4">
    <source>
        <dbReference type="ARBA" id="ARBA00035172"/>
    </source>
</evidence>
<dbReference type="Pfam" id="PF00453">
    <property type="entry name" value="Ribosomal_L20"/>
    <property type="match status" value="1"/>
</dbReference>
<name>A0A1F4XJP0_9BACT</name>
<organism evidence="7 8">
    <name type="scientific">Candidatus Abawacabacteria bacterium RBG_16_42_10</name>
    <dbReference type="NCBI Taxonomy" id="1817814"/>
    <lineage>
        <taxon>Bacteria</taxon>
        <taxon>Candidatus Abawacaibacteriota</taxon>
    </lineage>
</organism>
<dbReference type="SUPFAM" id="SSF74731">
    <property type="entry name" value="Ribosomal protein L20"/>
    <property type="match status" value="1"/>
</dbReference>
<dbReference type="GO" id="GO:0003735">
    <property type="term" value="F:structural constituent of ribosome"/>
    <property type="evidence" value="ECO:0007669"/>
    <property type="project" value="InterPro"/>
</dbReference>
<evidence type="ECO:0000313" key="7">
    <source>
        <dbReference type="EMBL" id="OGC81922.1"/>
    </source>
</evidence>
<accession>A0A1F4XJP0</accession>
<evidence type="ECO:0000256" key="6">
    <source>
        <dbReference type="RuleBase" id="RU000560"/>
    </source>
</evidence>
<dbReference type="InterPro" id="IPR005813">
    <property type="entry name" value="Ribosomal_bL20"/>
</dbReference>
<dbReference type="GO" id="GO:0005840">
    <property type="term" value="C:ribosome"/>
    <property type="evidence" value="ECO:0007669"/>
    <property type="project" value="UniProtKB-KW"/>
</dbReference>
<reference evidence="7 8" key="1">
    <citation type="journal article" date="2016" name="Nat. Commun.">
        <title>Thousands of microbial genomes shed light on interconnected biogeochemical processes in an aquifer system.</title>
        <authorList>
            <person name="Anantharaman K."/>
            <person name="Brown C.T."/>
            <person name="Hug L.A."/>
            <person name="Sharon I."/>
            <person name="Castelle C.J."/>
            <person name="Probst A.J."/>
            <person name="Thomas B.C."/>
            <person name="Singh A."/>
            <person name="Wilkins M.J."/>
            <person name="Karaoz U."/>
            <person name="Brodie E.L."/>
            <person name="Williams K.H."/>
            <person name="Hubbard S.S."/>
            <person name="Banfield J.F."/>
        </authorList>
    </citation>
    <scope>NUCLEOTIDE SEQUENCE [LARGE SCALE GENOMIC DNA]</scope>
</reference>
<gene>
    <name evidence="5" type="primary">rplT</name>
    <name evidence="7" type="ORF">A2V81_03525</name>
</gene>
<dbReference type="GO" id="GO:1990904">
    <property type="term" value="C:ribonucleoprotein complex"/>
    <property type="evidence" value="ECO:0007669"/>
    <property type="project" value="UniProtKB-KW"/>
</dbReference>
<dbReference type="Gene3D" id="6.10.160.10">
    <property type="match status" value="1"/>
</dbReference>
<evidence type="ECO:0000256" key="1">
    <source>
        <dbReference type="ARBA" id="ARBA00007698"/>
    </source>
</evidence>
<evidence type="ECO:0000256" key="2">
    <source>
        <dbReference type="ARBA" id="ARBA00022980"/>
    </source>
</evidence>
<dbReference type="HAMAP" id="MF_00382">
    <property type="entry name" value="Ribosomal_bL20"/>
    <property type="match status" value="1"/>
</dbReference>
<dbReference type="STRING" id="1817814.A2V81_03525"/>
<dbReference type="CDD" id="cd07026">
    <property type="entry name" value="Ribosomal_L20"/>
    <property type="match status" value="1"/>
</dbReference>
<dbReference type="FunFam" id="1.10.1900.20:FF:000001">
    <property type="entry name" value="50S ribosomal protein L20"/>
    <property type="match status" value="1"/>
</dbReference>
<dbReference type="Proteomes" id="UP000177614">
    <property type="component" value="Unassembled WGS sequence"/>
</dbReference>
<dbReference type="PANTHER" id="PTHR10986">
    <property type="entry name" value="39S RIBOSOMAL PROTEIN L20"/>
    <property type="match status" value="1"/>
</dbReference>
<keyword evidence="2 5" id="KW-0689">Ribosomal protein</keyword>
<comment type="function">
    <text evidence="5 6">Binds directly to 23S ribosomal RNA and is necessary for the in vitro assembly process of the 50S ribosomal subunit. It is not involved in the protein synthesizing functions of that subunit.</text>
</comment>
<evidence type="ECO:0000256" key="5">
    <source>
        <dbReference type="HAMAP-Rule" id="MF_00382"/>
    </source>
</evidence>
<comment type="caution">
    <text evidence="7">The sequence shown here is derived from an EMBL/GenBank/DDBJ whole genome shotgun (WGS) entry which is preliminary data.</text>
</comment>
<dbReference type="GO" id="GO:0000027">
    <property type="term" value="P:ribosomal large subunit assembly"/>
    <property type="evidence" value="ECO:0007669"/>
    <property type="project" value="UniProtKB-UniRule"/>
</dbReference>
<dbReference type="NCBIfam" id="TIGR01032">
    <property type="entry name" value="rplT_bact"/>
    <property type="match status" value="1"/>
</dbReference>
<comment type="similarity">
    <text evidence="1 5 6">Belongs to the bacterial ribosomal protein bL20 family.</text>
</comment>
<sequence length="113" mass="13399">MRVKRGVTARKRHKRLLKTTKGYRGLSGKTWKMARQAFFKAGQHSFIDRRKKRRVFRSLWIQRINAACRQQGMSYSVFMSKLREKNITLNRKMLSEMAFSDIANFEKLLKSVA</sequence>
<dbReference type="GO" id="GO:0019843">
    <property type="term" value="F:rRNA binding"/>
    <property type="evidence" value="ECO:0007669"/>
    <property type="project" value="UniProtKB-UniRule"/>
</dbReference>
<keyword evidence="5 6" id="KW-0694">RNA-binding</keyword>